<sequence length="147" mass="16765">MFTVEKKDKNQQPNSTEVQYYVDFLYQHLEQYGDKREDIKKALDYALGIDNKPGGFILTAKDEQSKIVGIAVILNTLMSGFIPDHILVYIATDSKVRGKGIGSLLMDQLKKECSGAIALHVEESNPAQFLYEKKGFEKKYIEMRLNR</sequence>
<organism evidence="2 3">
    <name type="scientific">Myroides indicus</name>
    <dbReference type="NCBI Taxonomy" id="1323422"/>
    <lineage>
        <taxon>Bacteria</taxon>
        <taxon>Pseudomonadati</taxon>
        <taxon>Bacteroidota</taxon>
        <taxon>Flavobacteriia</taxon>
        <taxon>Flavobacteriales</taxon>
        <taxon>Flavobacteriaceae</taxon>
        <taxon>Myroides</taxon>
    </lineage>
</organism>
<dbReference type="Pfam" id="PF13508">
    <property type="entry name" value="Acetyltransf_7"/>
    <property type="match status" value="1"/>
</dbReference>
<gene>
    <name evidence="2" type="ORF">C8P70_10589</name>
</gene>
<dbReference type="RefSeq" id="WP_133711933.1">
    <property type="nucleotide sequence ID" value="NZ_SOAG01000005.1"/>
</dbReference>
<comment type="caution">
    <text evidence="2">The sequence shown here is derived from an EMBL/GenBank/DDBJ whole genome shotgun (WGS) entry which is preliminary data.</text>
</comment>
<evidence type="ECO:0000259" key="1">
    <source>
        <dbReference type="PROSITE" id="PS51186"/>
    </source>
</evidence>
<keyword evidence="2" id="KW-0808">Transferase</keyword>
<dbReference type="AlphaFoldDB" id="A0A4R7F3Y5"/>
<dbReference type="SUPFAM" id="SSF55729">
    <property type="entry name" value="Acyl-CoA N-acyltransferases (Nat)"/>
    <property type="match status" value="1"/>
</dbReference>
<dbReference type="EMBL" id="SOAG01000005">
    <property type="protein sequence ID" value="TDS64240.1"/>
    <property type="molecule type" value="Genomic_DNA"/>
</dbReference>
<dbReference type="Proteomes" id="UP000295215">
    <property type="component" value="Unassembled WGS sequence"/>
</dbReference>
<dbReference type="InterPro" id="IPR016181">
    <property type="entry name" value="Acyl_CoA_acyltransferase"/>
</dbReference>
<keyword evidence="3" id="KW-1185">Reference proteome</keyword>
<dbReference type="OrthoDB" id="7585366at2"/>
<evidence type="ECO:0000313" key="3">
    <source>
        <dbReference type="Proteomes" id="UP000295215"/>
    </source>
</evidence>
<feature type="domain" description="N-acetyltransferase" evidence="1">
    <location>
        <begin position="16"/>
        <end position="147"/>
    </location>
</feature>
<dbReference type="CDD" id="cd04301">
    <property type="entry name" value="NAT_SF"/>
    <property type="match status" value="1"/>
</dbReference>
<dbReference type="Gene3D" id="3.40.630.30">
    <property type="match status" value="1"/>
</dbReference>
<dbReference type="PROSITE" id="PS51186">
    <property type="entry name" value="GNAT"/>
    <property type="match status" value="1"/>
</dbReference>
<accession>A0A4R7F3Y5</accession>
<dbReference type="GO" id="GO:0016747">
    <property type="term" value="F:acyltransferase activity, transferring groups other than amino-acyl groups"/>
    <property type="evidence" value="ECO:0007669"/>
    <property type="project" value="InterPro"/>
</dbReference>
<proteinExistence type="predicted"/>
<name>A0A4R7F3Y5_9FLAO</name>
<protein>
    <submittedName>
        <fullName evidence="2">Acetyltransferase (GNAT) family protein</fullName>
    </submittedName>
</protein>
<reference evidence="2 3" key="1">
    <citation type="submission" date="2019-03" db="EMBL/GenBank/DDBJ databases">
        <title>Genomic Encyclopedia of Archaeal and Bacterial Type Strains, Phase II (KMG-II): from individual species to whole genera.</title>
        <authorList>
            <person name="Goeker M."/>
        </authorList>
    </citation>
    <scope>NUCLEOTIDE SEQUENCE [LARGE SCALE GENOMIC DNA]</scope>
    <source>
        <strain evidence="2 3">DSM 28213</strain>
    </source>
</reference>
<dbReference type="InterPro" id="IPR000182">
    <property type="entry name" value="GNAT_dom"/>
</dbReference>
<evidence type="ECO:0000313" key="2">
    <source>
        <dbReference type="EMBL" id="TDS64240.1"/>
    </source>
</evidence>